<evidence type="ECO:0000259" key="8">
    <source>
        <dbReference type="PROSITE" id="PS50112"/>
    </source>
</evidence>
<dbReference type="PRINTS" id="PR00344">
    <property type="entry name" value="BCTRLSENSOR"/>
</dbReference>
<feature type="domain" description="PAS" evidence="8">
    <location>
        <begin position="186"/>
        <end position="231"/>
    </location>
</feature>
<evidence type="ECO:0000256" key="5">
    <source>
        <dbReference type="SAM" id="Coils"/>
    </source>
</evidence>
<dbReference type="STRING" id="43775.SAMN04489760_10753"/>
<dbReference type="InterPro" id="IPR000700">
    <property type="entry name" value="PAS-assoc_C"/>
</dbReference>
<dbReference type="SMART" id="SM00388">
    <property type="entry name" value="HisKA"/>
    <property type="match status" value="1"/>
</dbReference>
<dbReference type="InterPro" id="IPR004358">
    <property type="entry name" value="Sig_transdc_His_kin-like_C"/>
</dbReference>
<dbReference type="Pfam" id="PF00072">
    <property type="entry name" value="Response_reg"/>
    <property type="match status" value="1"/>
</dbReference>
<dbReference type="InterPro" id="IPR000014">
    <property type="entry name" value="PAS"/>
</dbReference>
<keyword evidence="5" id="KW-0175">Coiled coil</keyword>
<dbReference type="EMBL" id="FOBS01000007">
    <property type="protein sequence ID" value="SEM22781.1"/>
    <property type="molecule type" value="Genomic_DNA"/>
</dbReference>
<dbReference type="NCBIfam" id="TIGR00229">
    <property type="entry name" value="sensory_box"/>
    <property type="match status" value="3"/>
</dbReference>
<dbReference type="SUPFAM" id="SSF55874">
    <property type="entry name" value="ATPase domain of HSP90 chaperone/DNA topoisomerase II/histidine kinase"/>
    <property type="match status" value="1"/>
</dbReference>
<dbReference type="Pfam" id="PF13188">
    <property type="entry name" value="PAS_8"/>
    <property type="match status" value="1"/>
</dbReference>
<dbReference type="InterPro" id="IPR036890">
    <property type="entry name" value="HATPase_C_sf"/>
</dbReference>
<dbReference type="Pfam" id="PF00512">
    <property type="entry name" value="HisKA"/>
    <property type="match status" value="1"/>
</dbReference>
<dbReference type="Pfam" id="PF08448">
    <property type="entry name" value="PAS_4"/>
    <property type="match status" value="3"/>
</dbReference>
<dbReference type="AlphaFoldDB" id="A0A1H7WMX7"/>
<dbReference type="PROSITE" id="PS50112">
    <property type="entry name" value="PAS"/>
    <property type="match status" value="3"/>
</dbReference>
<evidence type="ECO:0000313" key="11">
    <source>
        <dbReference type="Proteomes" id="UP000198744"/>
    </source>
</evidence>
<feature type="domain" description="PAS" evidence="8">
    <location>
        <begin position="616"/>
        <end position="666"/>
    </location>
</feature>
<feature type="modified residue" description="4-aspartylphosphate" evidence="4">
    <location>
        <position position="1183"/>
    </location>
</feature>
<name>A0A1H7WMX7_9BACT</name>
<dbReference type="RefSeq" id="WP_093882918.1">
    <property type="nucleotide sequence ID" value="NZ_FOBS01000007.1"/>
</dbReference>
<feature type="domain" description="Response regulatory" evidence="7">
    <location>
        <begin position="1132"/>
        <end position="1248"/>
    </location>
</feature>
<evidence type="ECO:0000256" key="1">
    <source>
        <dbReference type="ARBA" id="ARBA00000085"/>
    </source>
</evidence>
<protein>
    <recommendedName>
        <fullName evidence="2">histidine kinase</fullName>
        <ecNumber evidence="2">2.7.13.3</ecNumber>
    </recommendedName>
</protein>
<dbReference type="InterPro" id="IPR011006">
    <property type="entry name" value="CheY-like_superfamily"/>
</dbReference>
<feature type="domain" description="PAC" evidence="9">
    <location>
        <begin position="262"/>
        <end position="314"/>
    </location>
</feature>
<feature type="domain" description="PAC" evidence="9">
    <location>
        <begin position="816"/>
        <end position="868"/>
    </location>
</feature>
<dbReference type="Gene3D" id="3.30.450.20">
    <property type="entry name" value="PAS domain"/>
    <property type="match status" value="4"/>
</dbReference>
<dbReference type="SMART" id="SM00086">
    <property type="entry name" value="PAC"/>
    <property type="match status" value="3"/>
</dbReference>
<keyword evidence="3 4" id="KW-0597">Phosphoprotein</keyword>
<dbReference type="InterPro" id="IPR003661">
    <property type="entry name" value="HisK_dim/P_dom"/>
</dbReference>
<comment type="catalytic activity">
    <reaction evidence="1">
        <text>ATP + protein L-histidine = ADP + protein N-phospho-L-histidine.</text>
        <dbReference type="EC" id="2.7.13.3"/>
    </reaction>
</comment>
<dbReference type="CDD" id="cd00082">
    <property type="entry name" value="HisKA"/>
    <property type="match status" value="1"/>
</dbReference>
<dbReference type="SUPFAM" id="SSF47384">
    <property type="entry name" value="Homodimeric domain of signal transducing histidine kinase"/>
    <property type="match status" value="1"/>
</dbReference>
<evidence type="ECO:0000259" key="6">
    <source>
        <dbReference type="PROSITE" id="PS50109"/>
    </source>
</evidence>
<feature type="domain" description="PAS" evidence="8">
    <location>
        <begin position="742"/>
        <end position="812"/>
    </location>
</feature>
<dbReference type="OrthoDB" id="9806821at2"/>
<dbReference type="Gene3D" id="1.10.287.130">
    <property type="match status" value="1"/>
</dbReference>
<dbReference type="Gene3D" id="3.40.50.2300">
    <property type="match status" value="1"/>
</dbReference>
<dbReference type="SMART" id="SM00387">
    <property type="entry name" value="HATPase_c"/>
    <property type="match status" value="1"/>
</dbReference>
<dbReference type="PANTHER" id="PTHR43065">
    <property type="entry name" value="SENSOR HISTIDINE KINASE"/>
    <property type="match status" value="1"/>
</dbReference>
<dbReference type="Proteomes" id="UP000198744">
    <property type="component" value="Unassembled WGS sequence"/>
</dbReference>
<dbReference type="SUPFAM" id="SSF55785">
    <property type="entry name" value="PYP-like sensor domain (PAS domain)"/>
    <property type="match status" value="4"/>
</dbReference>
<dbReference type="PROSITE" id="PS50110">
    <property type="entry name" value="RESPONSE_REGULATORY"/>
    <property type="match status" value="1"/>
</dbReference>
<dbReference type="GO" id="GO:0000155">
    <property type="term" value="F:phosphorelay sensor kinase activity"/>
    <property type="evidence" value="ECO:0007669"/>
    <property type="project" value="InterPro"/>
</dbReference>
<evidence type="ECO:0000259" key="7">
    <source>
        <dbReference type="PROSITE" id="PS50110"/>
    </source>
</evidence>
<evidence type="ECO:0000313" key="10">
    <source>
        <dbReference type="EMBL" id="SEM22781.1"/>
    </source>
</evidence>
<accession>A0A1H7WMX7</accession>
<dbReference type="InterPro" id="IPR018771">
    <property type="entry name" value="PocR_dom"/>
</dbReference>
<dbReference type="Gene3D" id="3.30.565.10">
    <property type="entry name" value="Histidine kinase-like ATPase, C-terminal domain"/>
    <property type="match status" value="1"/>
</dbReference>
<dbReference type="SUPFAM" id="SSF52172">
    <property type="entry name" value="CheY-like"/>
    <property type="match status" value="1"/>
</dbReference>
<evidence type="ECO:0000256" key="4">
    <source>
        <dbReference type="PROSITE-ProRule" id="PRU00169"/>
    </source>
</evidence>
<feature type="coiled-coil region" evidence="5">
    <location>
        <begin position="852"/>
        <end position="882"/>
    </location>
</feature>
<evidence type="ECO:0000256" key="2">
    <source>
        <dbReference type="ARBA" id="ARBA00012438"/>
    </source>
</evidence>
<dbReference type="Pfam" id="PF10114">
    <property type="entry name" value="PocR"/>
    <property type="match status" value="1"/>
</dbReference>
<keyword evidence="11" id="KW-1185">Reference proteome</keyword>
<dbReference type="InterPro" id="IPR035965">
    <property type="entry name" value="PAS-like_dom_sf"/>
</dbReference>
<feature type="domain" description="PAC" evidence="9">
    <location>
        <begin position="689"/>
        <end position="741"/>
    </location>
</feature>
<sequence>MSDYRLSELLDLTIMQKMADAHYQAAGMPIGIIDALDGSILVGSGWQDICVKFHRAYPDSLRRCQESDDFIKGRLVEGEACQYKCKNGLWDIGIPIVVARRHLATMFLGQFFYEGEAPDRGFFINLAHELSFDVDEYLAALDRVPVFSREKVHDIVEYDKALVRFISDLGEHALSKIKADKIIRENERRFYAIFDQSYQLLWSISIDGRVLEVNKTALKVGGVEEVDVIGKPFWETSWWAHSPVLQEKLRLAVQQVANGEVIRFEATYPATDGSLYYFDFSLKPIIDEAGKVVLLIGDGQNITERKRAEEELSDNSRFFENMDRVNRAMQGTNDLDQMMSNVLDVLLSIFDCDRAWLVYPCDPEAASWRVSMERNRPDYPGALDMGVDEVPMDSDVVKVFQTMRASSEPVTFGHGSDQPLVGEVPERLREQSQIAITLYPKVGKPWLFGLHQCSYQRVWRLEEKKLIQEIGRRLTDGLTSLLAYRELHDSEELYHSLFDNMLNGFAYCRMIFDQGRPKDFICLEVNNAFESLTGLKNVIGKKVSEVIPGIQESDPELFEILGRVASTGNPERSEIYVKALEQWLAISVYNPGEECFTVVFDVITEHKRSEEKLMSQMEFVTTLLDTIPNPVFYKDCQGRYISCNRAFEQFYGMLREEIAGKTVYEIAPKEIADEYRRKDDELFVHPGTQTYEWAVQSADGVRHDVIYHKATFDGPDGSVAGLVGVVVDITERKRMEQSICESEGRLRTLLQTIPDLIWLKDAQGVYLACNTIFERFFGAKEEDIVGKTDYDFVEKDLADFFREQDRKAVAAGKPSSNEEWITFADDGHRAFLDTVKTPMFDVEGKLVGVLGIARDITERKRAEEEKAKLEGQLQQAQKMESVGRLAGGVAHDFNNMLNVIIGYTELSLSRVDTANPLFAALQEIRKAAERSADLTRQLLAFARKQTIAPRVIDLNVTVESILKMLRRLIGEDIDLAWLPGAKVWALKVDPSQIDQILANLCVNARDAVAGPGRVTIETGNATFDEAYCAGKLGSASGDYVMLAVSDDGHGMDKETMDNIFEPFFTTKGIGRGTGLGLATVYGIVKQNKGFINVYSEPGHGTTFKIYLPRHAAETEQMEEESPATPTARGHETILLVEDEPTILYLAKLMLESFGYRVLAASTPGEAIQMAKEHADEINLLMVDVVMPEMNGPDLAKYLLSLYPGLRCLFMSGYTANIIAHRGVLDEGVSFIQKPFSMQALAAKVREALDNQ</sequence>
<dbReference type="SMART" id="SM00448">
    <property type="entry name" value="REC"/>
    <property type="match status" value="1"/>
</dbReference>
<dbReference type="SMART" id="SM00091">
    <property type="entry name" value="PAS"/>
    <property type="match status" value="4"/>
</dbReference>
<feature type="domain" description="Histidine kinase" evidence="6">
    <location>
        <begin position="888"/>
        <end position="1111"/>
    </location>
</feature>
<dbReference type="SUPFAM" id="SSF55781">
    <property type="entry name" value="GAF domain-like"/>
    <property type="match status" value="1"/>
</dbReference>
<organism evidence="10 11">
    <name type="scientific">Syntrophus gentianae</name>
    <dbReference type="NCBI Taxonomy" id="43775"/>
    <lineage>
        <taxon>Bacteria</taxon>
        <taxon>Pseudomonadati</taxon>
        <taxon>Thermodesulfobacteriota</taxon>
        <taxon>Syntrophia</taxon>
        <taxon>Syntrophales</taxon>
        <taxon>Syntrophaceae</taxon>
        <taxon>Syntrophus</taxon>
    </lineage>
</organism>
<dbReference type="InterPro" id="IPR003594">
    <property type="entry name" value="HATPase_dom"/>
</dbReference>
<dbReference type="PROSITE" id="PS50109">
    <property type="entry name" value="HIS_KIN"/>
    <property type="match status" value="1"/>
</dbReference>
<reference evidence="10 11" key="1">
    <citation type="submission" date="2016-10" db="EMBL/GenBank/DDBJ databases">
        <authorList>
            <person name="de Groot N.N."/>
        </authorList>
    </citation>
    <scope>NUCLEOTIDE SEQUENCE [LARGE SCALE GENOMIC DNA]</scope>
    <source>
        <strain evidence="10 11">DSM 8423</strain>
    </source>
</reference>
<dbReference type="InterPro" id="IPR005467">
    <property type="entry name" value="His_kinase_dom"/>
</dbReference>
<dbReference type="InterPro" id="IPR029016">
    <property type="entry name" value="GAF-like_dom_sf"/>
</dbReference>
<dbReference type="Pfam" id="PF02518">
    <property type="entry name" value="HATPase_c"/>
    <property type="match status" value="1"/>
</dbReference>
<gene>
    <name evidence="10" type="ORF">SAMN04489760_10753</name>
</gene>
<dbReference type="InterPro" id="IPR013656">
    <property type="entry name" value="PAS_4"/>
</dbReference>
<dbReference type="EC" id="2.7.13.3" evidence="2"/>
<dbReference type="InterPro" id="IPR001789">
    <property type="entry name" value="Sig_transdc_resp-reg_receiver"/>
</dbReference>
<dbReference type="CDD" id="cd00130">
    <property type="entry name" value="PAS"/>
    <property type="match status" value="3"/>
</dbReference>
<proteinExistence type="predicted"/>
<evidence type="ECO:0000256" key="3">
    <source>
        <dbReference type="ARBA" id="ARBA00022553"/>
    </source>
</evidence>
<dbReference type="Gene3D" id="3.30.450.40">
    <property type="match status" value="1"/>
</dbReference>
<dbReference type="InterPro" id="IPR001610">
    <property type="entry name" value="PAC"/>
</dbReference>
<dbReference type="PANTHER" id="PTHR43065:SF42">
    <property type="entry name" value="TWO-COMPONENT SENSOR PPRA"/>
    <property type="match status" value="1"/>
</dbReference>
<dbReference type="InterPro" id="IPR036097">
    <property type="entry name" value="HisK_dim/P_sf"/>
</dbReference>
<dbReference type="PROSITE" id="PS50113">
    <property type="entry name" value="PAC"/>
    <property type="match status" value="3"/>
</dbReference>
<evidence type="ECO:0000259" key="9">
    <source>
        <dbReference type="PROSITE" id="PS50113"/>
    </source>
</evidence>